<dbReference type="Gene3D" id="2.60.40.1220">
    <property type="match status" value="1"/>
</dbReference>
<comment type="caution">
    <text evidence="4">The sequence shown here is derived from an EMBL/GenBank/DDBJ whole genome shotgun (WGS) entry which is preliminary data.</text>
</comment>
<dbReference type="InterPro" id="IPR032812">
    <property type="entry name" value="SbsA_Ig"/>
</dbReference>
<accession>S9NTC3</accession>
<proteinExistence type="predicted"/>
<evidence type="ECO:0000256" key="2">
    <source>
        <dbReference type="SAM" id="MobiDB-lite"/>
    </source>
</evidence>
<keyword evidence="1" id="KW-0732">Signal</keyword>
<sequence length="682" mass="73886">MRGLTAAHGPASQPRAPGMEPALRRAMTIKKRIIPLLLTGWMSACINVPEIEPGGGNPRPDAEVPDSGTPVSDLAVTITSPADTFYSSTSVTITVEVRGGVADTVQLLKNGELLAAPTAPPFQYTWDTTLEAEKEYAITARALRAGKSFDSKPVKVVVDRTNLQVASRTPTHGSTNVDYRTPFQVVFTKPVKVTTVNDTTVSFAVAGVQAEKTLSLSSDGKTLTITPKERPTLPATFSFGLSRGITDLAGKALANPITSTSSPWSFEVPDWYAFGGALEAITGTDTQLKDSTMVLDKEGNPIVAWSEERAPGGRSSIFVYRWDGRAFVPMGEPLNGTPLGSAFKASMALGSDGNPIIAWEESDGFNENIYVKRWIGSTWQTVGTGPLSAENDTRSNRVPTPAHNPSLAVKGNQIYVAWDERDTTNVSNIYVWMSASGGGFLGVGPNRGRVHAVPMETSSSKPSLVVNNSGQPIVAFQEQTLEQYSPTNIYVMRYSNTRDKWEYAVPPFEGNETTGYISGGLSATPGGETWAKDCSLSIGLNNTLFLAWAEESYIDGPGDIQVFRSVGEQSWERMGPALSAYDARTQASLPNIKTSPTDKTFTSWQEFSWDNDGSRQSFISAWEHNTWNSLSNANGINAGQKSSIRSTVSIDQSERPIIAWFEGRGAGDYLSGEYLYIRRYNQ</sequence>
<protein>
    <recommendedName>
        <fullName evidence="3">SbsA Ig-like domain-containing protein</fullName>
    </recommendedName>
</protein>
<keyword evidence="5" id="KW-1185">Reference proteome</keyword>
<evidence type="ECO:0000259" key="3">
    <source>
        <dbReference type="Pfam" id="PF13205"/>
    </source>
</evidence>
<dbReference type="SUPFAM" id="SSF89372">
    <property type="entry name" value="Fucose-specific lectin"/>
    <property type="match status" value="1"/>
</dbReference>
<feature type="domain" description="SbsA Ig-like" evidence="3">
    <location>
        <begin position="159"/>
        <end position="267"/>
    </location>
</feature>
<feature type="region of interest" description="Disordered" evidence="2">
    <location>
        <begin position="1"/>
        <end position="20"/>
    </location>
</feature>
<dbReference type="Proteomes" id="UP000011682">
    <property type="component" value="Unassembled WGS sequence"/>
</dbReference>
<reference evidence="4" key="1">
    <citation type="submission" date="2013-05" db="EMBL/GenBank/DDBJ databases">
        <title>Genome assembly of Cystobacter fuscus DSM 2262.</title>
        <authorList>
            <person name="Sharma G."/>
            <person name="Khatri I."/>
            <person name="Kaur C."/>
            <person name="Mayilraj S."/>
            <person name="Subramanian S."/>
        </authorList>
    </citation>
    <scope>NUCLEOTIDE SEQUENCE [LARGE SCALE GENOMIC DNA]</scope>
    <source>
        <strain evidence="4">DSM 2262</strain>
    </source>
</reference>
<feature type="region of interest" description="Disordered" evidence="2">
    <location>
        <begin position="52"/>
        <end position="73"/>
    </location>
</feature>
<name>S9NTC3_CYSF2</name>
<evidence type="ECO:0000256" key="1">
    <source>
        <dbReference type="ARBA" id="ARBA00022729"/>
    </source>
</evidence>
<evidence type="ECO:0000313" key="5">
    <source>
        <dbReference type="Proteomes" id="UP000011682"/>
    </source>
</evidence>
<dbReference type="AlphaFoldDB" id="S9NTC3"/>
<dbReference type="InterPro" id="IPR013783">
    <property type="entry name" value="Ig-like_fold"/>
</dbReference>
<dbReference type="Pfam" id="PF13205">
    <property type="entry name" value="Big_5"/>
    <property type="match status" value="1"/>
</dbReference>
<dbReference type="Pfam" id="PF17957">
    <property type="entry name" value="Big_7"/>
    <property type="match status" value="1"/>
</dbReference>
<organism evidence="4 5">
    <name type="scientific">Cystobacter fuscus (strain ATCC 25194 / DSM 2262 / NBRC 100088 / M29)</name>
    <dbReference type="NCBI Taxonomy" id="1242864"/>
    <lineage>
        <taxon>Bacteria</taxon>
        <taxon>Pseudomonadati</taxon>
        <taxon>Myxococcota</taxon>
        <taxon>Myxococcia</taxon>
        <taxon>Myxococcales</taxon>
        <taxon>Cystobacterineae</taxon>
        <taxon>Archangiaceae</taxon>
        <taxon>Cystobacter</taxon>
    </lineage>
</organism>
<dbReference type="Gene3D" id="2.60.40.10">
    <property type="entry name" value="Immunoglobulins"/>
    <property type="match status" value="1"/>
</dbReference>
<dbReference type="EMBL" id="ANAH02000071">
    <property type="protein sequence ID" value="EPX55380.1"/>
    <property type="molecule type" value="Genomic_DNA"/>
</dbReference>
<gene>
    <name evidence="4" type="ORF">D187_008991</name>
</gene>
<evidence type="ECO:0000313" key="4">
    <source>
        <dbReference type="EMBL" id="EPX55380.1"/>
    </source>
</evidence>
<dbReference type="InterPro" id="IPR014755">
    <property type="entry name" value="Cu-Rt/internalin_Ig-like"/>
</dbReference>